<dbReference type="AlphaFoldDB" id="A0AAD8J5P0"/>
<evidence type="ECO:0000256" key="6">
    <source>
        <dbReference type="ARBA" id="ARBA00022989"/>
    </source>
</evidence>
<keyword evidence="8" id="KW-0325">Glycoprotein</keyword>
<evidence type="ECO:0000313" key="12">
    <source>
        <dbReference type="Proteomes" id="UP001237642"/>
    </source>
</evidence>
<accession>A0AAD8J5P0</accession>
<dbReference type="InterPro" id="IPR001611">
    <property type="entry name" value="Leu-rich_rpt"/>
</dbReference>
<feature type="domain" description="Leucine-rich repeat-containing N-terminal plant-type" evidence="10">
    <location>
        <begin position="30"/>
        <end position="72"/>
    </location>
</feature>
<evidence type="ECO:0000256" key="8">
    <source>
        <dbReference type="ARBA" id="ARBA00023180"/>
    </source>
</evidence>
<dbReference type="InterPro" id="IPR013210">
    <property type="entry name" value="LRR_N_plant-typ"/>
</dbReference>
<keyword evidence="4 9" id="KW-0732">Signal</keyword>
<evidence type="ECO:0000256" key="2">
    <source>
        <dbReference type="ARBA" id="ARBA00022614"/>
    </source>
</evidence>
<dbReference type="Pfam" id="PF00560">
    <property type="entry name" value="LRR_1"/>
    <property type="match status" value="2"/>
</dbReference>
<dbReference type="PANTHER" id="PTHR48061:SF2">
    <property type="entry name" value="RECEPTOR LIKE PROTEIN 30-LIKE"/>
    <property type="match status" value="1"/>
</dbReference>
<reference evidence="11" key="2">
    <citation type="submission" date="2023-05" db="EMBL/GenBank/DDBJ databases">
        <authorList>
            <person name="Schelkunov M.I."/>
        </authorList>
    </citation>
    <scope>NUCLEOTIDE SEQUENCE</scope>
    <source>
        <strain evidence="11">Hsosn_3</strain>
        <tissue evidence="11">Leaf</tissue>
    </source>
</reference>
<evidence type="ECO:0000256" key="3">
    <source>
        <dbReference type="ARBA" id="ARBA00022692"/>
    </source>
</evidence>
<dbReference type="Gene3D" id="3.80.10.10">
    <property type="entry name" value="Ribonuclease Inhibitor"/>
    <property type="match status" value="3"/>
</dbReference>
<gene>
    <name evidence="11" type="ORF">POM88_008045</name>
</gene>
<evidence type="ECO:0000256" key="9">
    <source>
        <dbReference type="SAM" id="SignalP"/>
    </source>
</evidence>
<sequence length="500" mass="55618">MKITHFPWLFLTLLFQISLLCVLATGQCLDSQRSLLLQLKQSLTFDTSLSTKLVQWNQTTKDCCNWRGVTCSKNGGRVIGLDLDNEGIRSEIKSSSTLFRLHFLEKLNLASNSFNGTQIPSGLLNLSSLVYLNLSNSFSGQVPNVFSRMKKLAVLDLSNAYSLKIEHPKLSIIVQNLTQLAELYLDTVDMSTQGSDWSRAISSSLPNLRILSLTNCRITGPIHSSFGKLQFLSVIKLDGNSLNVPFPESFANLSNLKILSLHSCNFSGVFPQRILQIPTLQTLRLSYNDLLKGSLPEFPRNGSLRELFLYNTNFSGGVPESIGNMARLYDIDLSQSSFSGRIPQSMVKLTQLVRLDFAYNKFSGEIPIPPKIYEYADYSSNDFSSSIPPNIGDNISAAYFFSASRNNLTGIIPESICNAKNLAVLDLSYNRLNGKIPSCLLHKRKVLKVLKLGHNNFTGNLSGTFFKGRGLKSLDLHANQLEIVPTFNLQNNHINGTVRK</sequence>
<organism evidence="11 12">
    <name type="scientific">Heracleum sosnowskyi</name>
    <dbReference type="NCBI Taxonomy" id="360622"/>
    <lineage>
        <taxon>Eukaryota</taxon>
        <taxon>Viridiplantae</taxon>
        <taxon>Streptophyta</taxon>
        <taxon>Embryophyta</taxon>
        <taxon>Tracheophyta</taxon>
        <taxon>Spermatophyta</taxon>
        <taxon>Magnoliopsida</taxon>
        <taxon>eudicotyledons</taxon>
        <taxon>Gunneridae</taxon>
        <taxon>Pentapetalae</taxon>
        <taxon>asterids</taxon>
        <taxon>campanulids</taxon>
        <taxon>Apiales</taxon>
        <taxon>Apiaceae</taxon>
        <taxon>Apioideae</taxon>
        <taxon>apioid superclade</taxon>
        <taxon>Tordylieae</taxon>
        <taxon>Tordyliinae</taxon>
        <taxon>Heracleum</taxon>
    </lineage>
</organism>
<keyword evidence="12" id="KW-1185">Reference proteome</keyword>
<evidence type="ECO:0000313" key="11">
    <source>
        <dbReference type="EMBL" id="KAK1398182.1"/>
    </source>
</evidence>
<evidence type="ECO:0000256" key="5">
    <source>
        <dbReference type="ARBA" id="ARBA00022737"/>
    </source>
</evidence>
<dbReference type="GO" id="GO:0016020">
    <property type="term" value="C:membrane"/>
    <property type="evidence" value="ECO:0007669"/>
    <property type="project" value="UniProtKB-SubCell"/>
</dbReference>
<evidence type="ECO:0000256" key="7">
    <source>
        <dbReference type="ARBA" id="ARBA00023136"/>
    </source>
</evidence>
<dbReference type="Proteomes" id="UP001237642">
    <property type="component" value="Unassembled WGS sequence"/>
</dbReference>
<comment type="subcellular location">
    <subcellularLocation>
        <location evidence="1">Membrane</location>
        <topology evidence="1">Single-pass type I membrane protein</topology>
    </subcellularLocation>
</comment>
<dbReference type="Pfam" id="PF13855">
    <property type="entry name" value="LRR_8"/>
    <property type="match status" value="1"/>
</dbReference>
<proteinExistence type="predicted"/>
<evidence type="ECO:0000256" key="1">
    <source>
        <dbReference type="ARBA" id="ARBA00004479"/>
    </source>
</evidence>
<keyword evidence="3" id="KW-0812">Transmembrane</keyword>
<feature type="signal peptide" evidence="9">
    <location>
        <begin position="1"/>
        <end position="26"/>
    </location>
</feature>
<evidence type="ECO:0000256" key="4">
    <source>
        <dbReference type="ARBA" id="ARBA00022729"/>
    </source>
</evidence>
<dbReference type="PANTHER" id="PTHR48061">
    <property type="entry name" value="LEUCINE-RICH REPEAT RECEPTOR PROTEIN KINASE EMS1-LIKE-RELATED"/>
    <property type="match status" value="1"/>
</dbReference>
<reference evidence="11" key="1">
    <citation type="submission" date="2023-02" db="EMBL/GenBank/DDBJ databases">
        <title>Genome of toxic invasive species Heracleum sosnowskyi carries increased number of genes despite the absence of recent whole-genome duplications.</title>
        <authorList>
            <person name="Schelkunov M."/>
            <person name="Shtratnikova V."/>
            <person name="Makarenko M."/>
            <person name="Klepikova A."/>
            <person name="Omelchenko D."/>
            <person name="Novikova G."/>
            <person name="Obukhova E."/>
            <person name="Bogdanov V."/>
            <person name="Penin A."/>
            <person name="Logacheva M."/>
        </authorList>
    </citation>
    <scope>NUCLEOTIDE SEQUENCE</scope>
    <source>
        <strain evidence="11">Hsosn_3</strain>
        <tissue evidence="11">Leaf</tissue>
    </source>
</reference>
<dbReference type="Pfam" id="PF08263">
    <property type="entry name" value="LRRNT_2"/>
    <property type="match status" value="1"/>
</dbReference>
<dbReference type="EMBL" id="JAUIZM010000002">
    <property type="protein sequence ID" value="KAK1398182.1"/>
    <property type="molecule type" value="Genomic_DNA"/>
</dbReference>
<dbReference type="SUPFAM" id="SSF52058">
    <property type="entry name" value="L domain-like"/>
    <property type="match status" value="2"/>
</dbReference>
<name>A0AAD8J5P0_9APIA</name>
<evidence type="ECO:0000259" key="10">
    <source>
        <dbReference type="Pfam" id="PF08263"/>
    </source>
</evidence>
<feature type="chain" id="PRO_5042171196" description="Leucine-rich repeat-containing N-terminal plant-type domain-containing protein" evidence="9">
    <location>
        <begin position="27"/>
        <end position="500"/>
    </location>
</feature>
<dbReference type="InterPro" id="IPR032675">
    <property type="entry name" value="LRR_dom_sf"/>
</dbReference>
<protein>
    <recommendedName>
        <fullName evidence="10">Leucine-rich repeat-containing N-terminal plant-type domain-containing protein</fullName>
    </recommendedName>
</protein>
<keyword evidence="7" id="KW-0472">Membrane</keyword>
<keyword evidence="6" id="KW-1133">Transmembrane helix</keyword>
<comment type="caution">
    <text evidence="11">The sequence shown here is derived from an EMBL/GenBank/DDBJ whole genome shotgun (WGS) entry which is preliminary data.</text>
</comment>
<keyword evidence="2" id="KW-0433">Leucine-rich repeat</keyword>
<keyword evidence="5" id="KW-0677">Repeat</keyword>
<dbReference type="InterPro" id="IPR046956">
    <property type="entry name" value="RLP23-like"/>
</dbReference>